<organism evidence="1">
    <name type="scientific">Arundo donax</name>
    <name type="common">Giant reed</name>
    <name type="synonym">Donax arundinaceus</name>
    <dbReference type="NCBI Taxonomy" id="35708"/>
    <lineage>
        <taxon>Eukaryota</taxon>
        <taxon>Viridiplantae</taxon>
        <taxon>Streptophyta</taxon>
        <taxon>Embryophyta</taxon>
        <taxon>Tracheophyta</taxon>
        <taxon>Spermatophyta</taxon>
        <taxon>Magnoliopsida</taxon>
        <taxon>Liliopsida</taxon>
        <taxon>Poales</taxon>
        <taxon>Poaceae</taxon>
        <taxon>PACMAD clade</taxon>
        <taxon>Arundinoideae</taxon>
        <taxon>Arundineae</taxon>
        <taxon>Arundo</taxon>
    </lineage>
</organism>
<evidence type="ECO:0000313" key="1">
    <source>
        <dbReference type="EMBL" id="JAE39428.1"/>
    </source>
</evidence>
<dbReference type="AlphaFoldDB" id="A0A0A9I2M7"/>
<protein>
    <submittedName>
        <fullName evidence="1">Uncharacterized protein</fullName>
    </submittedName>
</protein>
<sequence>MQLAVARALVVGGHHGHVYQATTALSLVLARLFICNDKPRKHCTRSTKNYRVSDLQSCERGSKTNIWYSELG</sequence>
<reference evidence="1" key="1">
    <citation type="submission" date="2014-09" db="EMBL/GenBank/DDBJ databases">
        <authorList>
            <person name="Magalhaes I.L.F."/>
            <person name="Oliveira U."/>
            <person name="Santos F.R."/>
            <person name="Vidigal T.H.D.A."/>
            <person name="Brescovit A.D."/>
            <person name="Santos A.J."/>
        </authorList>
    </citation>
    <scope>NUCLEOTIDE SEQUENCE</scope>
    <source>
        <tissue evidence="1">Shoot tissue taken approximately 20 cm above the soil surface</tissue>
    </source>
</reference>
<name>A0A0A9I2M7_ARUDO</name>
<reference evidence="1" key="2">
    <citation type="journal article" date="2015" name="Data Brief">
        <title>Shoot transcriptome of the giant reed, Arundo donax.</title>
        <authorList>
            <person name="Barrero R.A."/>
            <person name="Guerrero F.D."/>
            <person name="Moolhuijzen P."/>
            <person name="Goolsby J.A."/>
            <person name="Tidwell J."/>
            <person name="Bellgard S.E."/>
            <person name="Bellgard M.I."/>
        </authorList>
    </citation>
    <scope>NUCLEOTIDE SEQUENCE</scope>
    <source>
        <tissue evidence="1">Shoot tissue taken approximately 20 cm above the soil surface</tissue>
    </source>
</reference>
<proteinExistence type="predicted"/>
<dbReference type="EMBL" id="GBRH01158468">
    <property type="protein sequence ID" value="JAE39428.1"/>
    <property type="molecule type" value="Transcribed_RNA"/>
</dbReference>
<accession>A0A0A9I2M7</accession>